<dbReference type="STRING" id="46731.A0A3M6UX40"/>
<dbReference type="PANTHER" id="PTHR34733">
    <property type="match status" value="1"/>
</dbReference>
<evidence type="ECO:0000256" key="1">
    <source>
        <dbReference type="SAM" id="MobiDB-lite"/>
    </source>
</evidence>
<dbReference type="EMBL" id="RCHS01000537">
    <property type="protein sequence ID" value="RMX58225.1"/>
    <property type="molecule type" value="Genomic_DNA"/>
</dbReference>
<gene>
    <name evidence="3" type="ORF">pdam_00000218</name>
</gene>
<feature type="region of interest" description="Disordered" evidence="1">
    <location>
        <begin position="223"/>
        <end position="243"/>
    </location>
</feature>
<dbReference type="OrthoDB" id="5977965at2759"/>
<dbReference type="Proteomes" id="UP000275408">
    <property type="component" value="Unassembled WGS sequence"/>
</dbReference>
<proteinExistence type="predicted"/>
<feature type="region of interest" description="Disordered" evidence="1">
    <location>
        <begin position="47"/>
        <end position="79"/>
    </location>
</feature>
<keyword evidence="4" id="KW-1185">Reference proteome</keyword>
<name>A0A3M6UX40_POCDA</name>
<comment type="caution">
    <text evidence="3">The sequence shown here is derived from an EMBL/GenBank/DDBJ whole genome shotgun (WGS) entry which is preliminary data.</text>
</comment>
<organism evidence="3 4">
    <name type="scientific">Pocillopora damicornis</name>
    <name type="common">Cauliflower coral</name>
    <name type="synonym">Millepora damicornis</name>
    <dbReference type="NCBI Taxonomy" id="46731"/>
    <lineage>
        <taxon>Eukaryota</taxon>
        <taxon>Metazoa</taxon>
        <taxon>Cnidaria</taxon>
        <taxon>Anthozoa</taxon>
        <taxon>Hexacorallia</taxon>
        <taxon>Scleractinia</taxon>
        <taxon>Astrocoeniina</taxon>
        <taxon>Pocilloporidae</taxon>
        <taxon>Pocillopora</taxon>
    </lineage>
</organism>
<feature type="signal peptide" evidence="2">
    <location>
        <begin position="1"/>
        <end position="22"/>
    </location>
</feature>
<evidence type="ECO:0000256" key="2">
    <source>
        <dbReference type="SAM" id="SignalP"/>
    </source>
</evidence>
<dbReference type="PANTHER" id="PTHR34733:SF1">
    <property type="match status" value="1"/>
</dbReference>
<keyword evidence="2" id="KW-0732">Signal</keyword>
<protein>
    <submittedName>
        <fullName evidence="3">Uncharacterized protein</fullName>
    </submittedName>
</protein>
<reference evidence="3 4" key="1">
    <citation type="journal article" date="2018" name="Sci. Rep.">
        <title>Comparative analysis of the Pocillopora damicornis genome highlights role of immune system in coral evolution.</title>
        <authorList>
            <person name="Cunning R."/>
            <person name="Bay R.A."/>
            <person name="Gillette P."/>
            <person name="Baker A.C."/>
            <person name="Traylor-Knowles N."/>
        </authorList>
    </citation>
    <scope>NUCLEOTIDE SEQUENCE [LARGE SCALE GENOMIC DNA]</scope>
    <source>
        <strain evidence="3">RSMAS</strain>
        <tissue evidence="3">Whole animal</tissue>
    </source>
</reference>
<accession>A0A3M6UX40</accession>
<sequence length="679" mass="74752">MFRSRFSLLFVCFAVLLATSLADEDDVDMAANTVTIRGNDTSVRIEGNTGTIRAVHHEKDDDDEDDDDDEGEMEDFSDDNEGVLTFQIDSLQEIDSAGNPVGLTGPSKKKHGVSSLVSQIEKYTFTQLDNSSTYQGIPVKNVNLSVHLTGPNASVDLQVMLFLRDGNVTFGNETFSVKSGTFKFNIKVSDWKFCGGNSDVCTKNNQNETGQYLDLALSIRSQAEEPEEIEESENESAEICVNDDPDEKDDCPKIFNMGGNSTMVLNKGVVTGNNDYVAFPTGYPKFETIRGLVKKFTFRIPRFNDTVLIDPSVNVGSYIPAVTNPTNKPGGGGHNAGQSLHFVSYLLLLTVLLVTCLADEDDIDTNANTVTIRGFDTSVRIEGNTGKIKAVHFDKDDDDEELEEEDFEDDDEMLTFQVDSMEEKDSNGNVVGLTGPTQKKHALKSLETQIQKFTFSSLDNSTTYQGLPVKRINLSVSLAGPQANLQIQVVLFLKSGKIKFGNESFNVRSGTFKFNIKVSDWQFCGMNSDVCRNKATGANEIGQFLDVGMSIRSVAEEPEEVDDDELPGEDICVPDDPNDKDDCPKIFNMGGNSEMVLNKGALTGNNEYVLFPPGFPKFERNGMVKRFVFRVPRFNNTILIDPSVNVGTMKISKSGARHSAVESPLFFSIVLLLCKLVAH</sequence>
<feature type="compositionally biased region" description="Acidic residues" evidence="1">
    <location>
        <begin position="60"/>
        <end position="79"/>
    </location>
</feature>
<dbReference type="AlphaFoldDB" id="A0A3M6UX40"/>
<feature type="compositionally biased region" description="Acidic residues" evidence="1">
    <location>
        <begin position="224"/>
        <end position="243"/>
    </location>
</feature>
<evidence type="ECO:0000313" key="4">
    <source>
        <dbReference type="Proteomes" id="UP000275408"/>
    </source>
</evidence>
<feature type="chain" id="PRO_5018095987" evidence="2">
    <location>
        <begin position="23"/>
        <end position="679"/>
    </location>
</feature>
<evidence type="ECO:0000313" key="3">
    <source>
        <dbReference type="EMBL" id="RMX58225.1"/>
    </source>
</evidence>